<sequence>MAAETVALAGANGFVGKAFATEFLNQGHDLRIITRPESINSAPLQEFKAKGAFLHAISYDDEASLVKALQGVDVLISTRCRLRTRFRPSPTDQGCHREVVLPQ</sequence>
<comment type="caution">
    <text evidence="4">The sequence shown here is derived from an EMBL/GenBank/DDBJ whole genome shotgun (WGS) entry which is preliminary data.</text>
</comment>
<protein>
    <recommendedName>
        <fullName evidence="3">NmrA-like domain-containing protein</fullName>
    </recommendedName>
</protein>
<feature type="domain" description="NmrA-like" evidence="3">
    <location>
        <begin position="4"/>
        <end position="78"/>
    </location>
</feature>
<dbReference type="AlphaFoldDB" id="A0A8H3H6T1"/>
<reference evidence="4" key="1">
    <citation type="submission" date="2021-01" db="EMBL/GenBank/DDBJ databases">
        <authorList>
            <person name="Kaushik A."/>
        </authorList>
    </citation>
    <scope>NUCLEOTIDE SEQUENCE</scope>
    <source>
        <strain evidence="4">AG6-10EEA</strain>
    </source>
</reference>
<evidence type="ECO:0000256" key="1">
    <source>
        <dbReference type="ARBA" id="ARBA00022857"/>
    </source>
</evidence>
<dbReference type="PANTHER" id="PTHR47706:SF9">
    <property type="entry name" value="NMRA-LIKE DOMAIN-CONTAINING PROTEIN-RELATED"/>
    <property type="match status" value="1"/>
</dbReference>
<proteinExistence type="predicted"/>
<dbReference type="Pfam" id="PF05368">
    <property type="entry name" value="NmrA"/>
    <property type="match status" value="1"/>
</dbReference>
<evidence type="ECO:0000313" key="5">
    <source>
        <dbReference type="Proteomes" id="UP000663853"/>
    </source>
</evidence>
<dbReference type="Proteomes" id="UP000663853">
    <property type="component" value="Unassembled WGS sequence"/>
</dbReference>
<dbReference type="Gene3D" id="3.40.50.720">
    <property type="entry name" value="NAD(P)-binding Rossmann-like Domain"/>
    <property type="match status" value="1"/>
</dbReference>
<organism evidence="4 5">
    <name type="scientific">Rhizoctonia solani</name>
    <dbReference type="NCBI Taxonomy" id="456999"/>
    <lineage>
        <taxon>Eukaryota</taxon>
        <taxon>Fungi</taxon>
        <taxon>Dikarya</taxon>
        <taxon>Basidiomycota</taxon>
        <taxon>Agaricomycotina</taxon>
        <taxon>Agaricomycetes</taxon>
        <taxon>Cantharellales</taxon>
        <taxon>Ceratobasidiaceae</taxon>
        <taxon>Rhizoctonia</taxon>
    </lineage>
</organism>
<dbReference type="EMBL" id="CAJMXA010002582">
    <property type="protein sequence ID" value="CAE6484175.1"/>
    <property type="molecule type" value="Genomic_DNA"/>
</dbReference>
<evidence type="ECO:0000259" key="3">
    <source>
        <dbReference type="Pfam" id="PF05368"/>
    </source>
</evidence>
<accession>A0A8H3H6T1</accession>
<dbReference type="InterPro" id="IPR036291">
    <property type="entry name" value="NAD(P)-bd_dom_sf"/>
</dbReference>
<dbReference type="PANTHER" id="PTHR47706">
    <property type="entry name" value="NMRA-LIKE FAMILY PROTEIN"/>
    <property type="match status" value="1"/>
</dbReference>
<dbReference type="SUPFAM" id="SSF51735">
    <property type="entry name" value="NAD(P)-binding Rossmann-fold domains"/>
    <property type="match status" value="1"/>
</dbReference>
<dbReference type="InterPro" id="IPR008030">
    <property type="entry name" value="NmrA-like"/>
</dbReference>
<gene>
    <name evidence="4" type="ORF">RDB_LOCUS93316</name>
</gene>
<evidence type="ECO:0000256" key="2">
    <source>
        <dbReference type="ARBA" id="ARBA00023002"/>
    </source>
</evidence>
<keyword evidence="2" id="KW-0560">Oxidoreductase</keyword>
<evidence type="ECO:0000313" key="4">
    <source>
        <dbReference type="EMBL" id="CAE6484175.1"/>
    </source>
</evidence>
<name>A0A8H3H6T1_9AGAM</name>
<dbReference type="InterPro" id="IPR051609">
    <property type="entry name" value="NmrA/Isoflavone_reductase-like"/>
</dbReference>
<keyword evidence="1" id="KW-0521">NADP</keyword>
<dbReference type="GO" id="GO:0016491">
    <property type="term" value="F:oxidoreductase activity"/>
    <property type="evidence" value="ECO:0007669"/>
    <property type="project" value="UniProtKB-KW"/>
</dbReference>